<dbReference type="AlphaFoldDB" id="A0AAD1Z160"/>
<organism evidence="2 3">
    <name type="scientific">Fraxinus pennsylvanica</name>
    <dbReference type="NCBI Taxonomy" id="56036"/>
    <lineage>
        <taxon>Eukaryota</taxon>
        <taxon>Viridiplantae</taxon>
        <taxon>Streptophyta</taxon>
        <taxon>Embryophyta</taxon>
        <taxon>Tracheophyta</taxon>
        <taxon>Spermatophyta</taxon>
        <taxon>Magnoliopsida</taxon>
        <taxon>eudicotyledons</taxon>
        <taxon>Gunneridae</taxon>
        <taxon>Pentapetalae</taxon>
        <taxon>asterids</taxon>
        <taxon>lamiids</taxon>
        <taxon>Lamiales</taxon>
        <taxon>Oleaceae</taxon>
        <taxon>Oleeae</taxon>
        <taxon>Fraxinus</taxon>
    </lineage>
</organism>
<evidence type="ECO:0000313" key="3">
    <source>
        <dbReference type="Proteomes" id="UP000834106"/>
    </source>
</evidence>
<gene>
    <name evidence="2" type="ORF">FPE_LOCUS8340</name>
</gene>
<evidence type="ECO:0000256" key="1">
    <source>
        <dbReference type="SAM" id="Phobius"/>
    </source>
</evidence>
<keyword evidence="1" id="KW-0812">Transmembrane</keyword>
<keyword evidence="3" id="KW-1185">Reference proteome</keyword>
<dbReference type="Proteomes" id="UP000834106">
    <property type="component" value="Chromosome 5"/>
</dbReference>
<name>A0AAD1Z160_9LAMI</name>
<feature type="transmembrane region" description="Helical" evidence="1">
    <location>
        <begin position="49"/>
        <end position="71"/>
    </location>
</feature>
<feature type="transmembrane region" description="Helical" evidence="1">
    <location>
        <begin position="21"/>
        <end position="43"/>
    </location>
</feature>
<accession>A0AAD1Z160</accession>
<keyword evidence="1" id="KW-0472">Membrane</keyword>
<dbReference type="EMBL" id="OU503040">
    <property type="protein sequence ID" value="CAI9760910.1"/>
    <property type="molecule type" value="Genomic_DNA"/>
</dbReference>
<proteinExistence type="predicted"/>
<keyword evidence="1" id="KW-1133">Transmembrane helix</keyword>
<protein>
    <submittedName>
        <fullName evidence="2">Uncharacterized protein</fullName>
    </submittedName>
</protein>
<evidence type="ECO:0000313" key="2">
    <source>
        <dbReference type="EMBL" id="CAI9760910.1"/>
    </source>
</evidence>
<sequence length="102" mass="11171">MHLSITARRHGWQRPLHPLQIVEISVLCFLVASFYCFLGIFLSNKIAEITFITVFSFAAVSTAVLFIRCTAIDFVILRSKSTASTAGLAIVVLRDLIITAGG</sequence>
<reference evidence="2" key="1">
    <citation type="submission" date="2023-05" db="EMBL/GenBank/DDBJ databases">
        <authorList>
            <person name="Huff M."/>
        </authorList>
    </citation>
    <scope>NUCLEOTIDE SEQUENCE</scope>
</reference>